<feature type="domain" description="Smr" evidence="1">
    <location>
        <begin position="121"/>
        <end position="179"/>
    </location>
</feature>
<dbReference type="InterPro" id="IPR002625">
    <property type="entry name" value="Smr_dom"/>
</dbReference>
<dbReference type="Gene3D" id="3.30.1370.110">
    <property type="match status" value="1"/>
</dbReference>
<evidence type="ECO:0000313" key="2">
    <source>
        <dbReference type="EMBL" id="SFZ94372.1"/>
    </source>
</evidence>
<reference evidence="2 3" key="1">
    <citation type="submission" date="2016-10" db="EMBL/GenBank/DDBJ databases">
        <authorList>
            <person name="de Groot N.N."/>
        </authorList>
    </citation>
    <scope>NUCLEOTIDE SEQUENCE [LARGE SCALE GENOMIC DNA]</scope>
    <source>
        <strain evidence="2 3">DSM 18180</strain>
    </source>
</reference>
<sequence>MTFKVGDFVLVLDEDLSGVVKKVLGDTISIETEEGFLINFKSNELVKKQKTQSLKSELFLHDNINDIVVEKESHKRRKQVKTKAKERYEPTMEVDLHINQLIKSPKGMSNHDMLTLQLDTARRKLDFAISKRIQKIVFIHGIGEGVLKMELEYLFGRYNNVKFYDANYQKYGLGATEVYIFQNVATN</sequence>
<dbReference type="Proteomes" id="UP000182544">
    <property type="component" value="Unassembled WGS sequence"/>
</dbReference>
<dbReference type="Pfam" id="PF01713">
    <property type="entry name" value="Smr"/>
    <property type="match status" value="1"/>
</dbReference>
<dbReference type="EMBL" id="FPKV01000004">
    <property type="protein sequence ID" value="SFZ94372.1"/>
    <property type="molecule type" value="Genomic_DNA"/>
</dbReference>
<accession>A0A1K2IPK5</accession>
<protein>
    <recommendedName>
        <fullName evidence="1">Smr domain-containing protein</fullName>
    </recommendedName>
</protein>
<dbReference type="RefSeq" id="WP_072403311.1">
    <property type="nucleotide sequence ID" value="NZ_FPKV01000004.1"/>
</dbReference>
<dbReference type="OrthoDB" id="1524810at2"/>
<keyword evidence="3" id="KW-1185">Reference proteome</keyword>
<evidence type="ECO:0000259" key="1">
    <source>
        <dbReference type="Pfam" id="PF01713"/>
    </source>
</evidence>
<dbReference type="AlphaFoldDB" id="A0A1K2IPK5"/>
<name>A0A1K2IPK5_9FLAO</name>
<evidence type="ECO:0000313" key="3">
    <source>
        <dbReference type="Proteomes" id="UP000182544"/>
    </source>
</evidence>
<gene>
    <name evidence="2" type="ORF">SAMN05428642_104131</name>
</gene>
<dbReference type="InterPro" id="IPR036063">
    <property type="entry name" value="Smr_dom_sf"/>
</dbReference>
<proteinExistence type="predicted"/>
<dbReference type="STRING" id="369401.SAMN05428642_104131"/>
<organism evidence="2 3">
    <name type="scientific">Flaviramulus basaltis</name>
    <dbReference type="NCBI Taxonomy" id="369401"/>
    <lineage>
        <taxon>Bacteria</taxon>
        <taxon>Pseudomonadati</taxon>
        <taxon>Bacteroidota</taxon>
        <taxon>Flavobacteriia</taxon>
        <taxon>Flavobacteriales</taxon>
        <taxon>Flavobacteriaceae</taxon>
        <taxon>Flaviramulus</taxon>
    </lineage>
</organism>